<dbReference type="Pfam" id="PF13236">
    <property type="entry name" value="CLU"/>
    <property type="match status" value="1"/>
</dbReference>
<feature type="compositionally biased region" description="Polar residues" evidence="1">
    <location>
        <begin position="265"/>
        <end position="274"/>
    </location>
</feature>
<evidence type="ECO:0000259" key="2">
    <source>
        <dbReference type="PROSITE" id="PS51823"/>
    </source>
</evidence>
<feature type="region of interest" description="Disordered" evidence="1">
    <location>
        <begin position="111"/>
        <end position="132"/>
    </location>
</feature>
<organism evidence="3 4">
    <name type="scientific">Planoprotostelium fungivorum</name>
    <dbReference type="NCBI Taxonomy" id="1890364"/>
    <lineage>
        <taxon>Eukaryota</taxon>
        <taxon>Amoebozoa</taxon>
        <taxon>Evosea</taxon>
        <taxon>Variosea</taxon>
        <taxon>Cavosteliida</taxon>
        <taxon>Cavosteliaceae</taxon>
        <taxon>Planoprotostelium</taxon>
    </lineage>
</organism>
<sequence>MDSVGASPISSPALGRKKSRIKRAFGQALSWSNRDRTRDSEPSDDEPEQLVGSLPTKSPALSVRRSHFFSSTNTKNRDQRRSGPLLLERPVQYSTLPSFRNDELDKINVEESDSDEENSVGSHERDSPSINLSSKLAALPPLANMSRAIHGRLTASAPNVPHLRTREVPSHLAVTNSASTPITRTESSSYDITEDYTTDTVDHQEEGYRSEEQIDDAGKLDEKPPNESEYIDVLPGRRRPLKKNNPAQKYSNYNATSSDEDENNTGEANTSVEEPVSNYNEMHFSNEFLFESDRLCLPRELTTDIDRMKWNKIFGQLWSKVVSSTKAAEKTYAKISYLFQEFLRTAQLYGKIIVNEKFLPSEMKTVKPCSLGGTAGGEKYICEGILFKFANGSATLEFDENSSTTDGRRNDNLTFRLYGGAMNAAKSAALELRSINAMFNLELPNISFPLFVVLDYRGFRLSAMSLLPVSNSTLVYGSDDGGRTLHDNDPTLSSIIDHIGHRLNLKAHLAGTQIGSTKYVPFPADAEGHVGTDGNMYILDTARLMPPEPPSTPSSFLYRHFRPEFVMNYPKSLCSDGHSLFVRHDPDRTLYKEEIKEAHYFLLNVIIPSFACVLDTEYSIVDSMTDSLSLPRMMHRKGINMRMLGVLWQSTTSPYWKKRIINEMAYRIAKGTLRTLMRSAVERVKLPTEEPYVRVVVDYLNLLLGNSTATTAYWAREIKYSTLLSYFYHILPPGQPLPAQLDKLSDLSFYNEDMLSHIDKSRLLRELTEKSGILLERSKGVYLQSCSHGQHSLFMEEKPFNMSDIVSISPTTKPLDLLQISEAFMLFLKPNRTVDNLRTIATTLNDFSSVNYASCSSYLIPLYCSEAYFLLMISLLETSDVMTQELRVVERRICSKISGIIYDTDMFNSACRVDPYFYENLWRMIFECAQYTETLVRSSMKDSKHMNALSLSAHSALSVISPNLDGKVQAALQNTAVSSTPMEWKLNLLYNFMSRAAKTLVAAYSLTGREGRFREFQGKMKRILMTIPTSHQGLFQQVGFQAEPTGHIAMKPLSTSSMVRHIEYLLGQKNFGRDLLGGKLRQLLDAKKYVTILRMLREETKGRDPSQSQISVVRDEHLFWSNVVAVLSYHYQERKIQVLMELKNTYMLLLAHPLVSEVHYMTQSANAEEQIAKIDERLSSISKKRTTLLPNGLPISRQMSSIPHTLSTPPFDRVKTAWGDAVRAACTLLEPTCSAFYRNFIGNLVDRVLAKYATQIPFRMLPIVSGKTVGRDTVQNYAKSVANSLCSQFFQEELAGKLSTAIRDSFVLFAQHLQSYNLNDSFKNIFLSCLGYQAEGGNSYLDRSVRRLTDEIEDMVRVSEVMTNRIPNIRELEAGPTARAKLEEYLSVGTWMLSLIDFIKLIRELLQRHMNQVQLVRTLTGFENYTVFVTGKLKGLAATK</sequence>
<accession>A0A2P6MWD0</accession>
<dbReference type="GO" id="GO:0005737">
    <property type="term" value="C:cytoplasm"/>
    <property type="evidence" value="ECO:0007669"/>
    <property type="project" value="TreeGrafter"/>
</dbReference>
<comment type="caution">
    <text evidence="3">The sequence shown here is derived from an EMBL/GenBank/DDBJ whole genome shotgun (WGS) entry which is preliminary data.</text>
</comment>
<proteinExistence type="predicted"/>
<dbReference type="PANTHER" id="PTHR12601:SF6">
    <property type="entry name" value="CLUSTERED MITOCHONDRIA PROTEIN HOMOLOG"/>
    <property type="match status" value="1"/>
</dbReference>
<dbReference type="InterPro" id="IPR025697">
    <property type="entry name" value="CLU_dom"/>
</dbReference>
<dbReference type="Pfam" id="PF12807">
    <property type="entry name" value="eIF3_p135"/>
    <property type="match status" value="1"/>
</dbReference>
<feature type="domain" description="Clu" evidence="2">
    <location>
        <begin position="256"/>
        <end position="552"/>
    </location>
</feature>
<dbReference type="InterPro" id="IPR027523">
    <property type="entry name" value="CLU_prot"/>
</dbReference>
<reference evidence="3 4" key="1">
    <citation type="journal article" date="2018" name="Genome Biol. Evol.">
        <title>Multiple Roots of Fruiting Body Formation in Amoebozoa.</title>
        <authorList>
            <person name="Hillmann F."/>
            <person name="Forbes G."/>
            <person name="Novohradska S."/>
            <person name="Ferling I."/>
            <person name="Riege K."/>
            <person name="Groth M."/>
            <person name="Westermann M."/>
            <person name="Marz M."/>
            <person name="Spaller T."/>
            <person name="Winckler T."/>
            <person name="Schaap P."/>
            <person name="Glockner G."/>
        </authorList>
    </citation>
    <scope>NUCLEOTIDE SEQUENCE [LARGE SCALE GENOMIC DNA]</scope>
    <source>
        <strain evidence="3 4">Jena</strain>
    </source>
</reference>
<name>A0A2P6MWD0_9EUKA</name>
<dbReference type="GO" id="GO:0048312">
    <property type="term" value="P:intracellular distribution of mitochondria"/>
    <property type="evidence" value="ECO:0007669"/>
    <property type="project" value="TreeGrafter"/>
</dbReference>
<gene>
    <name evidence="3" type="ORF">PROFUN_01737</name>
</gene>
<feature type="region of interest" description="Disordered" evidence="1">
    <location>
        <begin position="1"/>
        <end position="89"/>
    </location>
</feature>
<feature type="region of interest" description="Disordered" evidence="1">
    <location>
        <begin position="174"/>
        <end position="274"/>
    </location>
</feature>
<feature type="compositionally biased region" description="Basic and acidic residues" evidence="1">
    <location>
        <begin position="200"/>
        <end position="226"/>
    </location>
</feature>
<dbReference type="Proteomes" id="UP000241769">
    <property type="component" value="Unassembled WGS sequence"/>
</dbReference>
<evidence type="ECO:0000313" key="4">
    <source>
        <dbReference type="Proteomes" id="UP000241769"/>
    </source>
</evidence>
<evidence type="ECO:0000313" key="3">
    <source>
        <dbReference type="EMBL" id="PRP76021.1"/>
    </source>
</evidence>
<dbReference type="PANTHER" id="PTHR12601">
    <property type="entry name" value="EUKARYOTIC TRANSLATION INITIATION FACTOR 3 SUBUNIT EIF-3"/>
    <property type="match status" value="1"/>
</dbReference>
<dbReference type="GO" id="GO:0003729">
    <property type="term" value="F:mRNA binding"/>
    <property type="evidence" value="ECO:0007669"/>
    <property type="project" value="TreeGrafter"/>
</dbReference>
<dbReference type="CDD" id="cd15466">
    <property type="entry name" value="CLU-central"/>
    <property type="match status" value="1"/>
</dbReference>
<evidence type="ECO:0000256" key="1">
    <source>
        <dbReference type="SAM" id="MobiDB-lite"/>
    </source>
</evidence>
<keyword evidence="4" id="KW-1185">Reference proteome</keyword>
<feature type="compositionally biased region" description="Polar residues" evidence="1">
    <location>
        <begin position="174"/>
        <end position="191"/>
    </location>
</feature>
<dbReference type="InterPro" id="IPR033646">
    <property type="entry name" value="CLU-central"/>
</dbReference>
<dbReference type="EMBL" id="MDYQ01000353">
    <property type="protein sequence ID" value="PRP76021.1"/>
    <property type="molecule type" value="Genomic_DNA"/>
</dbReference>
<dbReference type="OrthoDB" id="626167at2759"/>
<feature type="compositionally biased region" description="Polar residues" evidence="1">
    <location>
        <begin position="245"/>
        <end position="257"/>
    </location>
</feature>
<dbReference type="InParanoid" id="A0A2P6MWD0"/>
<protein>
    <recommendedName>
        <fullName evidence="2">Clu domain-containing protein</fullName>
    </recommendedName>
</protein>
<dbReference type="PROSITE" id="PS51823">
    <property type="entry name" value="CLU"/>
    <property type="match status" value="1"/>
</dbReference>